<evidence type="ECO:0000256" key="5">
    <source>
        <dbReference type="ARBA" id="ARBA00022777"/>
    </source>
</evidence>
<accession>A0A4P9ZFF2</accession>
<dbReference type="PRINTS" id="PR00475">
    <property type="entry name" value="HEXOKINASE"/>
</dbReference>
<dbReference type="SUPFAM" id="SSF53067">
    <property type="entry name" value="Actin-like ATPase domain"/>
    <property type="match status" value="2"/>
</dbReference>
<dbReference type="GO" id="GO:0001678">
    <property type="term" value="P:intracellular glucose homeostasis"/>
    <property type="evidence" value="ECO:0007669"/>
    <property type="project" value="InterPro"/>
</dbReference>
<feature type="domain" description="Hexokinase N-terminal" evidence="9">
    <location>
        <begin position="9"/>
        <end position="207"/>
    </location>
</feature>
<dbReference type="GO" id="GO:0006096">
    <property type="term" value="P:glycolytic process"/>
    <property type="evidence" value="ECO:0007669"/>
    <property type="project" value="UniProtKB-UniPathway"/>
</dbReference>
<dbReference type="EMBL" id="ML004438">
    <property type="protein sequence ID" value="RKP31705.1"/>
    <property type="molecule type" value="Genomic_DNA"/>
</dbReference>
<evidence type="ECO:0000259" key="10">
    <source>
        <dbReference type="Pfam" id="PF03727"/>
    </source>
</evidence>
<dbReference type="AlphaFoldDB" id="A0A4P9ZFF2"/>
<evidence type="ECO:0000256" key="7">
    <source>
        <dbReference type="ARBA" id="ARBA00023152"/>
    </source>
</evidence>
<dbReference type="GO" id="GO:0008865">
    <property type="term" value="F:fructokinase activity"/>
    <property type="evidence" value="ECO:0007669"/>
    <property type="project" value="TreeGrafter"/>
</dbReference>
<dbReference type="Pfam" id="PF03727">
    <property type="entry name" value="Hexokinase_2"/>
    <property type="match status" value="1"/>
</dbReference>
<comment type="pathway">
    <text evidence="1">Carbohydrate degradation; glycolysis; D-glyceraldehyde 3-phosphate and glycerone phosphate from D-glucose: step 1/4.</text>
</comment>
<dbReference type="PANTHER" id="PTHR19443">
    <property type="entry name" value="HEXOKINASE"/>
    <property type="match status" value="1"/>
</dbReference>
<evidence type="ECO:0000256" key="8">
    <source>
        <dbReference type="RuleBase" id="RU362007"/>
    </source>
</evidence>
<evidence type="ECO:0000256" key="6">
    <source>
        <dbReference type="ARBA" id="ARBA00022840"/>
    </source>
</evidence>
<dbReference type="InterPro" id="IPR001312">
    <property type="entry name" value="Hexokinase"/>
</dbReference>
<evidence type="ECO:0000256" key="3">
    <source>
        <dbReference type="ARBA" id="ARBA00022679"/>
    </source>
</evidence>
<reference evidence="12" key="1">
    <citation type="journal article" date="2018" name="Nat. Microbiol.">
        <title>Leveraging single-cell genomics to expand the fungal tree of life.</title>
        <authorList>
            <person name="Ahrendt S.R."/>
            <person name="Quandt C.A."/>
            <person name="Ciobanu D."/>
            <person name="Clum A."/>
            <person name="Salamov A."/>
            <person name="Andreopoulos B."/>
            <person name="Cheng J.F."/>
            <person name="Woyke T."/>
            <person name="Pelin A."/>
            <person name="Henrissat B."/>
            <person name="Reynolds N.K."/>
            <person name="Benny G.L."/>
            <person name="Smith M.E."/>
            <person name="James T.Y."/>
            <person name="Grigoriev I.V."/>
        </authorList>
    </citation>
    <scope>NUCLEOTIDE SEQUENCE [LARGE SCALE GENOMIC DNA]</scope>
    <source>
        <strain evidence="12">Baker2002</strain>
    </source>
</reference>
<keyword evidence="7 8" id="KW-0324">Glycolysis</keyword>
<evidence type="ECO:0000259" key="9">
    <source>
        <dbReference type="Pfam" id="PF00349"/>
    </source>
</evidence>
<dbReference type="GO" id="GO:0005829">
    <property type="term" value="C:cytosol"/>
    <property type="evidence" value="ECO:0007669"/>
    <property type="project" value="TreeGrafter"/>
</dbReference>
<dbReference type="InterPro" id="IPR022672">
    <property type="entry name" value="Hexokinase_N"/>
</dbReference>
<evidence type="ECO:0000313" key="12">
    <source>
        <dbReference type="Proteomes" id="UP000268321"/>
    </source>
</evidence>
<dbReference type="InterPro" id="IPR022673">
    <property type="entry name" value="Hexokinase_C"/>
</dbReference>
<keyword evidence="6 8" id="KW-0067">ATP-binding</keyword>
<name>A0A4P9ZFF2_9ASCO</name>
<dbReference type="GO" id="GO:0005524">
    <property type="term" value="F:ATP binding"/>
    <property type="evidence" value="ECO:0007669"/>
    <property type="project" value="UniProtKB-UniRule"/>
</dbReference>
<keyword evidence="4 8" id="KW-0547">Nucleotide-binding</keyword>
<evidence type="ECO:0000313" key="11">
    <source>
        <dbReference type="EMBL" id="RKP31705.1"/>
    </source>
</evidence>
<keyword evidence="3 8" id="KW-0808">Transferase</keyword>
<dbReference type="Proteomes" id="UP000268321">
    <property type="component" value="Unassembled WGS sequence"/>
</dbReference>
<organism evidence="11 12">
    <name type="scientific">Metschnikowia bicuspidata</name>
    <dbReference type="NCBI Taxonomy" id="27322"/>
    <lineage>
        <taxon>Eukaryota</taxon>
        <taxon>Fungi</taxon>
        <taxon>Dikarya</taxon>
        <taxon>Ascomycota</taxon>
        <taxon>Saccharomycotina</taxon>
        <taxon>Pichiomycetes</taxon>
        <taxon>Metschnikowiaceae</taxon>
        <taxon>Metschnikowia</taxon>
    </lineage>
</organism>
<dbReference type="GO" id="GO:0006006">
    <property type="term" value="P:glucose metabolic process"/>
    <property type="evidence" value="ECO:0007669"/>
    <property type="project" value="TreeGrafter"/>
</dbReference>
<proteinExistence type="inferred from homology"/>
<comment type="similarity">
    <text evidence="2 8">Belongs to the hexokinase family.</text>
</comment>
<dbReference type="PANTHER" id="PTHR19443:SF30">
    <property type="entry name" value="GLUCOKINASE-1-RELATED"/>
    <property type="match status" value="1"/>
</dbReference>
<dbReference type="FunFam" id="3.30.420.40:FF:000034">
    <property type="entry name" value="Phosphotransferase"/>
    <property type="match status" value="1"/>
</dbReference>
<evidence type="ECO:0000256" key="4">
    <source>
        <dbReference type="ARBA" id="ARBA00022741"/>
    </source>
</evidence>
<dbReference type="GO" id="GO:0004340">
    <property type="term" value="F:glucokinase activity"/>
    <property type="evidence" value="ECO:0007669"/>
    <property type="project" value="TreeGrafter"/>
</dbReference>
<dbReference type="Pfam" id="PF00349">
    <property type="entry name" value="Hexokinase_1"/>
    <property type="match status" value="1"/>
</dbReference>
<evidence type="ECO:0000256" key="1">
    <source>
        <dbReference type="ARBA" id="ARBA00004888"/>
    </source>
</evidence>
<dbReference type="GO" id="GO:0005536">
    <property type="term" value="F:D-glucose binding"/>
    <property type="evidence" value="ECO:0007669"/>
    <property type="project" value="InterPro"/>
</dbReference>
<dbReference type="PROSITE" id="PS51748">
    <property type="entry name" value="HEXOKINASE_2"/>
    <property type="match status" value="1"/>
</dbReference>
<feature type="domain" description="Hexokinase C-terminal" evidence="10">
    <location>
        <begin position="220"/>
        <end position="470"/>
    </location>
</feature>
<protein>
    <recommendedName>
        <fullName evidence="8">Phosphotransferase</fullName>
        <ecNumber evidence="8">2.7.1.-</ecNumber>
    </recommendedName>
</protein>
<keyword evidence="5 8" id="KW-0418">Kinase</keyword>
<dbReference type="GO" id="GO:0005739">
    <property type="term" value="C:mitochondrion"/>
    <property type="evidence" value="ECO:0007669"/>
    <property type="project" value="TreeGrafter"/>
</dbReference>
<gene>
    <name evidence="11" type="ORF">METBISCDRAFT_13534</name>
</gene>
<dbReference type="EC" id="2.7.1.-" evidence="8"/>
<dbReference type="Gene3D" id="3.30.420.40">
    <property type="match status" value="1"/>
</dbReference>
<evidence type="ECO:0000256" key="2">
    <source>
        <dbReference type="ARBA" id="ARBA00009225"/>
    </source>
</evidence>
<dbReference type="InterPro" id="IPR043129">
    <property type="entry name" value="ATPase_NBD"/>
</dbReference>
<dbReference type="Gene3D" id="3.40.367.20">
    <property type="match status" value="1"/>
</dbReference>
<dbReference type="UniPathway" id="UPA00109">
    <property type="reaction ID" value="UER00180"/>
</dbReference>
<sequence length="474" mass="52905">MGTELTKALEEIQAAFSVDKAYLSRATNHFLMAMVAGLTIQDSTRAYMPMIPSYVSSIPTGEEHGLYLAADLGGTNFRVCSINLHGDHTFDLKHSKHTVPVDLIKANTSDALFSFVALKIELFLKERHDDLDDSVNLKMGVTFSFPVEQTAIDRGKLIRWTKGFDLPDCVGRDVVDLFQSHIDKLKLPVTVTALANDTVGTLLSRSYSNNIEKTNARTVIGTIFSTGTNGAYFELIQNIPKIRSSSIPKNTTGMVINTEWGSFDNSLEVLPKTPWDALVDQETPNKGYHMFEKRISAMFLGELLRVILFDLFERGLVFQDLYKARQNTLPHTLTEPFLLDAKIMSYLEIDDSTDLKMSELLLENELILPTTLEERKVIQILTRMISHRAAYLSAIPIAAIVTRVKDRYLDDDADFEVGHDGSLIEFYPGFKKKVLEAFELIEPLSGTNKKVHLRIAKDGSGVGAALCACMARTI</sequence>
<keyword evidence="12" id="KW-1185">Reference proteome</keyword>
<dbReference type="OrthoDB" id="419537at2759"/>